<organism evidence="1 2">
    <name type="scientific">Glossina palpalis gambiensis</name>
    <dbReference type="NCBI Taxonomy" id="67801"/>
    <lineage>
        <taxon>Eukaryota</taxon>
        <taxon>Metazoa</taxon>
        <taxon>Ecdysozoa</taxon>
        <taxon>Arthropoda</taxon>
        <taxon>Hexapoda</taxon>
        <taxon>Insecta</taxon>
        <taxon>Pterygota</taxon>
        <taxon>Neoptera</taxon>
        <taxon>Endopterygota</taxon>
        <taxon>Diptera</taxon>
        <taxon>Brachycera</taxon>
        <taxon>Muscomorpha</taxon>
        <taxon>Hippoboscoidea</taxon>
        <taxon>Glossinidae</taxon>
        <taxon>Glossina</taxon>
    </lineage>
</organism>
<keyword evidence="2" id="KW-1185">Reference proteome</keyword>
<reference evidence="2" key="1">
    <citation type="submission" date="2015-01" db="EMBL/GenBank/DDBJ databases">
        <authorList>
            <person name="Aksoy S."/>
            <person name="Warren W."/>
            <person name="Wilson R.K."/>
        </authorList>
    </citation>
    <scope>NUCLEOTIDE SEQUENCE [LARGE SCALE GENOMIC DNA]</scope>
    <source>
        <strain evidence="2">IAEA</strain>
    </source>
</reference>
<dbReference type="VEuPathDB" id="VectorBase:GPPI042998"/>
<proteinExistence type="predicted"/>
<reference evidence="1" key="2">
    <citation type="submission" date="2020-05" db="UniProtKB">
        <authorList>
            <consortium name="EnsemblMetazoa"/>
        </authorList>
    </citation>
    <scope>IDENTIFICATION</scope>
    <source>
        <strain evidence="1">IAEA</strain>
    </source>
</reference>
<name>A0A1B0BWV8_9MUSC</name>
<dbReference type="EMBL" id="JXJN01021978">
    <property type="status" value="NOT_ANNOTATED_CDS"/>
    <property type="molecule type" value="Genomic_DNA"/>
</dbReference>
<protein>
    <submittedName>
        <fullName evidence="1">Uncharacterized protein</fullName>
    </submittedName>
</protein>
<dbReference type="EnsemblMetazoa" id="GPPI042998-RA">
    <property type="protein sequence ID" value="GPPI042998-PA"/>
    <property type="gene ID" value="GPPI042998"/>
</dbReference>
<dbReference type="Proteomes" id="UP000092460">
    <property type="component" value="Unassembled WGS sequence"/>
</dbReference>
<sequence length="139" mass="15916">MHHSTLIGDITVLKSHGSEFEMSSTFFVDLLKIDCYIDLEYSAESKKIYDVKYFNQTVVRIEASLKTRDTRQRRRCQNFGQALEALTSKKNKGATNVLQFQFLTCYFENAGLSLQSFCPSPQETDSKYSLFGRISLTAK</sequence>
<accession>A0A1B0BWV8</accession>
<evidence type="ECO:0000313" key="1">
    <source>
        <dbReference type="EnsemblMetazoa" id="GPPI042998-PA"/>
    </source>
</evidence>
<evidence type="ECO:0000313" key="2">
    <source>
        <dbReference type="Proteomes" id="UP000092460"/>
    </source>
</evidence>
<dbReference type="AlphaFoldDB" id="A0A1B0BWV8"/>